<evidence type="ECO:0000313" key="2">
    <source>
        <dbReference type="Proteomes" id="UP001057402"/>
    </source>
</evidence>
<sequence>MSMWNEMGNTNTSLKEEGDVSTEATSRSPAVDAPEEAEAVLQVAEEVRTADGAQEETEQDAVGRDDINHESQQTLVEKLADPPPEAEESALGSEGETGLMDGHASADMLERNKQVHNDTPPEVSEESNHLEHEDDWKGRLTSPSACLNVEDTTRENEPVDDGTERPTEIWSNHTGTETSVVGMRELLGPAEFKAGVSSAPDELGLMNEKRCAIGNLPSPANNDDSPVETDSPVDEIIITREDDANLGEKEDNSVAEMKSLEMGEPGDPAQIGGEVPASKEILRSNSFSSLDSDNDILDRDRSIPLLPDDTSVKDESVVLVKPADLIGIPLTSDISEDGGHFECEDKQSPSIEAPHSDIKNTDSLNEIDGDWKRPVGEEGASQVVKTTEFSSVVSESFLTPREECLVISTLDKSTPPEPEVVIDGIPEAPKSTENGNSEIMLDALATYKDFQAFDPLKLNRPILPPPNIGEAALNVGYIVGSGLSREDEEMLDSQSQGSKPDKAVVNLRIKKSPSFDFDLRITRTEESDRTPLLFQDKRVVRSATVMTEQNKLPIHTERVVSFGQADSRTPSLGFSREEQDSVAFHNSGLPEMQEKALLLGAAKELEVVDGPSSPERKGKRRPKPSLFGSCMCCATVIN</sequence>
<protein>
    <submittedName>
        <fullName evidence="1">Uncharacterized protein</fullName>
    </submittedName>
</protein>
<gene>
    <name evidence="1" type="ORF">MLD38_039593</name>
</gene>
<evidence type="ECO:0000313" key="1">
    <source>
        <dbReference type="EMBL" id="KAI4304029.1"/>
    </source>
</evidence>
<dbReference type="EMBL" id="CM042891">
    <property type="protein sequence ID" value="KAI4304029.1"/>
    <property type="molecule type" value="Genomic_DNA"/>
</dbReference>
<keyword evidence="2" id="KW-1185">Reference proteome</keyword>
<accession>A0ACB9L3B4</accession>
<reference evidence="2" key="1">
    <citation type="journal article" date="2023" name="Front. Plant Sci.">
        <title>Chromosomal-level genome assembly of Melastoma candidum provides insights into trichome evolution.</title>
        <authorList>
            <person name="Zhong Y."/>
            <person name="Wu W."/>
            <person name="Sun C."/>
            <person name="Zou P."/>
            <person name="Liu Y."/>
            <person name="Dai S."/>
            <person name="Zhou R."/>
        </authorList>
    </citation>
    <scope>NUCLEOTIDE SEQUENCE [LARGE SCALE GENOMIC DNA]</scope>
</reference>
<comment type="caution">
    <text evidence="1">The sequence shown here is derived from an EMBL/GenBank/DDBJ whole genome shotgun (WGS) entry which is preliminary data.</text>
</comment>
<dbReference type="Proteomes" id="UP001057402">
    <property type="component" value="Chromosome 12"/>
</dbReference>
<proteinExistence type="predicted"/>
<organism evidence="1 2">
    <name type="scientific">Melastoma candidum</name>
    <dbReference type="NCBI Taxonomy" id="119954"/>
    <lineage>
        <taxon>Eukaryota</taxon>
        <taxon>Viridiplantae</taxon>
        <taxon>Streptophyta</taxon>
        <taxon>Embryophyta</taxon>
        <taxon>Tracheophyta</taxon>
        <taxon>Spermatophyta</taxon>
        <taxon>Magnoliopsida</taxon>
        <taxon>eudicotyledons</taxon>
        <taxon>Gunneridae</taxon>
        <taxon>Pentapetalae</taxon>
        <taxon>rosids</taxon>
        <taxon>malvids</taxon>
        <taxon>Myrtales</taxon>
        <taxon>Melastomataceae</taxon>
        <taxon>Melastomatoideae</taxon>
        <taxon>Melastomateae</taxon>
        <taxon>Melastoma</taxon>
    </lineage>
</organism>
<name>A0ACB9L3B4_9MYRT</name>